<evidence type="ECO:0000256" key="2">
    <source>
        <dbReference type="ARBA" id="ARBA00022692"/>
    </source>
</evidence>
<comment type="subcellular location">
    <subcellularLocation>
        <location evidence="1">Endoplasmic reticulum membrane</location>
        <topology evidence="1">Multi-pass membrane protein</topology>
    </subcellularLocation>
</comment>
<feature type="region of interest" description="Disordered" evidence="6">
    <location>
        <begin position="355"/>
        <end position="375"/>
    </location>
</feature>
<feature type="compositionally biased region" description="Basic and acidic residues" evidence="6">
    <location>
        <begin position="493"/>
        <end position="511"/>
    </location>
</feature>
<feature type="transmembrane region" description="Helical" evidence="7">
    <location>
        <begin position="242"/>
        <end position="261"/>
    </location>
</feature>
<feature type="compositionally biased region" description="Low complexity" evidence="6">
    <location>
        <begin position="559"/>
        <end position="570"/>
    </location>
</feature>
<accession>C5FD24</accession>
<feature type="transmembrane region" description="Helical" evidence="7">
    <location>
        <begin position="12"/>
        <end position="32"/>
    </location>
</feature>
<dbReference type="SUPFAM" id="SSF103481">
    <property type="entry name" value="Multidrug resistance efflux transporter EmrE"/>
    <property type="match status" value="1"/>
</dbReference>
<name>C5FD24_ARTOC</name>
<feature type="transmembrane region" description="Helical" evidence="7">
    <location>
        <begin position="111"/>
        <end position="132"/>
    </location>
</feature>
<dbReference type="Gene3D" id="1.10.3730.20">
    <property type="match status" value="1"/>
</dbReference>
<dbReference type="HOGENOM" id="CLU_011406_1_1_1"/>
<proteinExistence type="predicted"/>
<dbReference type="Pfam" id="PF05653">
    <property type="entry name" value="Mg_trans_NIPA"/>
    <property type="match status" value="2"/>
</dbReference>
<dbReference type="OrthoDB" id="2504919at2759"/>
<dbReference type="GO" id="GO:0016020">
    <property type="term" value="C:membrane"/>
    <property type="evidence" value="ECO:0007669"/>
    <property type="project" value="UniProtKB-SubCell"/>
</dbReference>
<evidence type="ECO:0000256" key="3">
    <source>
        <dbReference type="ARBA" id="ARBA00022824"/>
    </source>
</evidence>
<keyword evidence="9" id="KW-1185">Reference proteome</keyword>
<dbReference type="GeneID" id="9225717"/>
<evidence type="ECO:0000256" key="4">
    <source>
        <dbReference type="ARBA" id="ARBA00022989"/>
    </source>
</evidence>
<keyword evidence="5 7" id="KW-0472">Membrane</keyword>
<dbReference type="PANTHER" id="PTHR12570:SF86">
    <property type="entry name" value="ADR321CP"/>
    <property type="match status" value="1"/>
</dbReference>
<dbReference type="Proteomes" id="UP000002035">
    <property type="component" value="Unassembled WGS sequence"/>
</dbReference>
<feature type="transmembrane region" description="Helical" evidence="7">
    <location>
        <begin position="58"/>
        <end position="78"/>
    </location>
</feature>
<dbReference type="VEuPathDB" id="FungiDB:MCYG_00596"/>
<dbReference type="eggNOG" id="KOG2922">
    <property type="taxonomic scope" value="Eukaryota"/>
</dbReference>
<evidence type="ECO:0000256" key="5">
    <source>
        <dbReference type="ARBA" id="ARBA00023136"/>
    </source>
</evidence>
<dbReference type="GO" id="GO:0015095">
    <property type="term" value="F:magnesium ion transmembrane transporter activity"/>
    <property type="evidence" value="ECO:0007669"/>
    <property type="project" value="InterPro"/>
</dbReference>
<evidence type="ECO:0000256" key="7">
    <source>
        <dbReference type="SAM" id="Phobius"/>
    </source>
</evidence>
<dbReference type="OMA" id="YFRQMSQ"/>
<dbReference type="FunFam" id="1.10.3730.20:FF:000012">
    <property type="entry name" value="DUF803 domain-containing protein"/>
    <property type="match status" value="1"/>
</dbReference>
<sequence length="624" mass="68427">MGLGHLSPTGGIIVGVLVGVISTSLQAVGLTLQRKSHMLEDEKFPYDTRRPAFKRRRWQVGMFMFVSANIVGSTIQITTLPLPVLSTLQASGLVFNTIFATLILGEPFTRYSVIGTCLVCAGAILIATFGAIGEPAHTLDQLLELLVRPPFLHWMAGTAVVVLLLVMGARALKVSSTPGQPWGYMSIWSPHLHHSPRIKLLRGMIYGTLSGILSAHCLLLAKSAVELVVRTISDQENQFVRWQAWIILAALVALALTQMYYMHRGLKLCSTSVLYPFVFCVYNIIAILDGLIYFHQTSQLSGVHAGLIALGTVILLSGVLCLSWRLEESSVHPGQAAVPPPTSAIGPGLGLMEESNASPTSYTDLTYPGDEESHPGERQPLLLHTPRHRQQSSPFNHPHRTLTFSHRRATNSGLEAAEIWAELRDDQEGDLDDHREPLVRSAFLTPDSPSFSRRPLKRQRRKSTTSVTAGHRRLFSLWGTPGEAAAPTANGLDNRKLTDPKEQASPRDLNWKPRQALRSSGLSLRRTSTPLIAEQVAGHRGLVQRDVASNASNIGNETSIASRSSPSPQSTMRNPASTDLLAPYDDAEQSSGRRRPYTNRVGKLWNSGNRWLRSFVPGTTRNEG</sequence>
<feature type="compositionally biased region" description="Polar residues" evidence="6">
    <location>
        <begin position="355"/>
        <end position="364"/>
    </location>
</feature>
<evidence type="ECO:0000256" key="6">
    <source>
        <dbReference type="SAM" id="MobiDB-lite"/>
    </source>
</evidence>
<keyword evidence="4 7" id="KW-1133">Transmembrane helix</keyword>
<dbReference type="EMBL" id="DS995701">
    <property type="protein sequence ID" value="EEQ27708.1"/>
    <property type="molecule type" value="Genomic_DNA"/>
</dbReference>
<dbReference type="InterPro" id="IPR037185">
    <property type="entry name" value="EmrE-like"/>
</dbReference>
<dbReference type="AlphaFoldDB" id="C5FD24"/>
<feature type="region of interest" description="Disordered" evidence="6">
    <location>
        <begin position="443"/>
        <end position="523"/>
    </location>
</feature>
<feature type="transmembrane region" description="Helical" evidence="7">
    <location>
        <begin position="273"/>
        <end position="294"/>
    </location>
</feature>
<feature type="transmembrane region" description="Helical" evidence="7">
    <location>
        <begin position="152"/>
        <end position="172"/>
    </location>
</feature>
<organism evidence="8 9">
    <name type="scientific">Arthroderma otae (strain ATCC MYA-4605 / CBS 113480)</name>
    <name type="common">Microsporum canis</name>
    <dbReference type="NCBI Taxonomy" id="554155"/>
    <lineage>
        <taxon>Eukaryota</taxon>
        <taxon>Fungi</taxon>
        <taxon>Dikarya</taxon>
        <taxon>Ascomycota</taxon>
        <taxon>Pezizomycotina</taxon>
        <taxon>Eurotiomycetes</taxon>
        <taxon>Eurotiomycetidae</taxon>
        <taxon>Onygenales</taxon>
        <taxon>Arthrodermataceae</taxon>
        <taxon>Microsporum</taxon>
    </lineage>
</organism>
<reference evidence="9" key="1">
    <citation type="journal article" date="2012" name="MBio">
        <title>Comparative genome analysis of Trichophyton rubrum and related dermatophytes reveals candidate genes involved in infection.</title>
        <authorList>
            <person name="Martinez D.A."/>
            <person name="Oliver B.G."/>
            <person name="Graeser Y."/>
            <person name="Goldberg J.M."/>
            <person name="Li W."/>
            <person name="Martinez-Rossi N.M."/>
            <person name="Monod M."/>
            <person name="Shelest E."/>
            <person name="Barton R.C."/>
            <person name="Birch E."/>
            <person name="Brakhage A.A."/>
            <person name="Chen Z."/>
            <person name="Gurr S.J."/>
            <person name="Heiman D."/>
            <person name="Heitman J."/>
            <person name="Kosti I."/>
            <person name="Rossi A."/>
            <person name="Saif S."/>
            <person name="Samalova M."/>
            <person name="Saunders C.W."/>
            <person name="Shea T."/>
            <person name="Summerbell R.C."/>
            <person name="Xu J."/>
            <person name="Young S."/>
            <person name="Zeng Q."/>
            <person name="Birren B.W."/>
            <person name="Cuomo C.A."/>
            <person name="White T.C."/>
        </authorList>
    </citation>
    <scope>NUCLEOTIDE SEQUENCE [LARGE SCALE GENOMIC DNA]</scope>
    <source>
        <strain evidence="9">ATCC MYA-4605 / CBS 113480</strain>
    </source>
</reference>
<feature type="transmembrane region" description="Helical" evidence="7">
    <location>
        <begin position="300"/>
        <end position="322"/>
    </location>
</feature>
<feature type="compositionally biased region" description="Basic residues" evidence="6">
    <location>
        <begin position="454"/>
        <end position="463"/>
    </location>
</feature>
<dbReference type="RefSeq" id="XP_002850492.1">
    <property type="nucleotide sequence ID" value="XM_002850446.1"/>
</dbReference>
<dbReference type="PANTHER" id="PTHR12570">
    <property type="match status" value="1"/>
</dbReference>
<gene>
    <name evidence="8" type="ORF">MCYG_00596</name>
</gene>
<feature type="compositionally biased region" description="Low complexity" evidence="6">
    <location>
        <begin position="514"/>
        <end position="523"/>
    </location>
</feature>
<evidence type="ECO:0000256" key="1">
    <source>
        <dbReference type="ARBA" id="ARBA00004477"/>
    </source>
</evidence>
<evidence type="ECO:0000313" key="9">
    <source>
        <dbReference type="Proteomes" id="UP000002035"/>
    </source>
</evidence>
<keyword evidence="3" id="KW-0256">Endoplasmic reticulum</keyword>
<protein>
    <submittedName>
        <fullName evidence="8">DUF803 domain-containing protein</fullName>
    </submittedName>
</protein>
<feature type="region of interest" description="Disordered" evidence="6">
    <location>
        <begin position="553"/>
        <end position="601"/>
    </location>
</feature>
<evidence type="ECO:0000313" key="8">
    <source>
        <dbReference type="EMBL" id="EEQ27708.1"/>
    </source>
</evidence>
<feature type="transmembrane region" description="Helical" evidence="7">
    <location>
        <begin position="84"/>
        <end position="104"/>
    </location>
</feature>
<dbReference type="InterPro" id="IPR008521">
    <property type="entry name" value="Mg_trans_NIPA"/>
</dbReference>
<keyword evidence="2 7" id="KW-0812">Transmembrane</keyword>